<dbReference type="AlphaFoldDB" id="A0A7R9QKZ6"/>
<evidence type="ECO:0000256" key="2">
    <source>
        <dbReference type="ARBA" id="ARBA00022679"/>
    </source>
</evidence>
<keyword evidence="2" id="KW-0808">Transferase</keyword>
<organism evidence="6">
    <name type="scientific">Oppiella nova</name>
    <dbReference type="NCBI Taxonomy" id="334625"/>
    <lineage>
        <taxon>Eukaryota</taxon>
        <taxon>Metazoa</taxon>
        <taxon>Ecdysozoa</taxon>
        <taxon>Arthropoda</taxon>
        <taxon>Chelicerata</taxon>
        <taxon>Arachnida</taxon>
        <taxon>Acari</taxon>
        <taxon>Acariformes</taxon>
        <taxon>Sarcoptiformes</taxon>
        <taxon>Oribatida</taxon>
        <taxon>Brachypylina</taxon>
        <taxon>Oppioidea</taxon>
        <taxon>Oppiidae</taxon>
        <taxon>Oppiella</taxon>
    </lineage>
</organism>
<dbReference type="InterPro" id="IPR023213">
    <property type="entry name" value="CAT-like_dom_sf"/>
</dbReference>
<feature type="active site" description="Proton acceptor" evidence="4">
    <location>
        <position position="340"/>
    </location>
</feature>
<proteinExistence type="inferred from homology"/>
<dbReference type="OrthoDB" id="240216at2759"/>
<dbReference type="SUPFAM" id="SSF52777">
    <property type="entry name" value="CoA-dependent acyltransferases"/>
    <property type="match status" value="2"/>
</dbReference>
<dbReference type="Proteomes" id="UP000728032">
    <property type="component" value="Unassembled WGS sequence"/>
</dbReference>
<dbReference type="InterPro" id="IPR039551">
    <property type="entry name" value="Cho/carn_acyl_trans"/>
</dbReference>
<dbReference type="PANTHER" id="PTHR22589">
    <property type="entry name" value="CARNITINE O-ACYLTRANSFERASE"/>
    <property type="match status" value="1"/>
</dbReference>
<feature type="domain" description="Choline/carnitine acyltransferase" evidence="5">
    <location>
        <begin position="25"/>
        <end position="604"/>
    </location>
</feature>
<dbReference type="InterPro" id="IPR000542">
    <property type="entry name" value="Carn_acyl_trans"/>
</dbReference>
<keyword evidence="7" id="KW-1185">Reference proteome</keyword>
<evidence type="ECO:0000256" key="3">
    <source>
        <dbReference type="ARBA" id="ARBA00023315"/>
    </source>
</evidence>
<name>A0A7R9QKZ6_9ACAR</name>
<dbReference type="PANTHER" id="PTHR22589:SF67">
    <property type="entry name" value="PEROXISOMAL CARNITINE O-OCTANOYLTRANSFERASE"/>
    <property type="match status" value="1"/>
</dbReference>
<evidence type="ECO:0000256" key="1">
    <source>
        <dbReference type="ARBA" id="ARBA00005232"/>
    </source>
</evidence>
<evidence type="ECO:0000313" key="6">
    <source>
        <dbReference type="EMBL" id="CAD7649790.1"/>
    </source>
</evidence>
<dbReference type="Pfam" id="PF00755">
    <property type="entry name" value="Carn_acyltransf"/>
    <property type="match status" value="1"/>
</dbReference>
<keyword evidence="3" id="KW-0012">Acyltransferase</keyword>
<comment type="similarity">
    <text evidence="1">Belongs to the carnitine/choline acetyltransferase family.</text>
</comment>
<evidence type="ECO:0000313" key="7">
    <source>
        <dbReference type="Proteomes" id="UP000728032"/>
    </source>
</evidence>
<dbReference type="GO" id="GO:0008458">
    <property type="term" value="F:carnitine O-octanoyltransferase activity"/>
    <property type="evidence" value="ECO:0007669"/>
    <property type="project" value="TreeGrafter"/>
</dbReference>
<dbReference type="EMBL" id="OC918645">
    <property type="protein sequence ID" value="CAD7649790.1"/>
    <property type="molecule type" value="Genomic_DNA"/>
</dbReference>
<reference evidence="6" key="1">
    <citation type="submission" date="2020-11" db="EMBL/GenBank/DDBJ databases">
        <authorList>
            <person name="Tran Van P."/>
        </authorList>
    </citation>
    <scope>NUCLEOTIDE SEQUENCE</scope>
</reference>
<evidence type="ECO:0000259" key="5">
    <source>
        <dbReference type="Pfam" id="PF00755"/>
    </source>
</evidence>
<gene>
    <name evidence="6" type="ORF">ONB1V03_LOCUS7468</name>
</gene>
<dbReference type="PROSITE" id="PS00439">
    <property type="entry name" value="ACYLTRANSF_C_1"/>
    <property type="match status" value="1"/>
</dbReference>
<dbReference type="Gene3D" id="3.30.559.10">
    <property type="entry name" value="Chloramphenicol acetyltransferase-like domain"/>
    <property type="match status" value="1"/>
</dbReference>
<accession>A0A7R9QKZ6</accession>
<dbReference type="InterPro" id="IPR042231">
    <property type="entry name" value="Cho/carn_acyl_trans_2"/>
</dbReference>
<dbReference type="Gene3D" id="3.30.559.70">
    <property type="entry name" value="Choline/Carnitine o-acyltransferase, domain 2"/>
    <property type="match status" value="1"/>
</dbReference>
<dbReference type="EMBL" id="CAJPVJ010003820">
    <property type="protein sequence ID" value="CAG2167974.1"/>
    <property type="molecule type" value="Genomic_DNA"/>
</dbReference>
<protein>
    <recommendedName>
        <fullName evidence="5">Choline/carnitine acyltransferase domain-containing protein</fullName>
    </recommendedName>
</protein>
<sequence length="627" mass="71559">MSLKESLFKSTKDKTFSNEESLPALPVPTLDQTLDCYLESVRAIAGGQQYETTREICHRFQTGVGLTLQRLFEKRTQNAKNWLTHWWLDYAYLMQRSPLIPFSNITGLTYPNGFDFWPPKTGTRLQRAALTGHYTLEFYQLLRKEQLKVTKIKGNVWSMDQFRYLFNTCRIPGPEKDTLINTFKTESEGPMAATTSIVLYRGYIFAFDYVVNDQFLTAPEIEKQLQYIENWCLNQSHCGPENWCLNQSHCGPGVGALTTTDRTKWALNRKHLLEISPENEKYLQLIENALTVAVLDDKEPITHEEVCYEGMCGNGADRWADKSLTNITFKNGMSVANADHTPFDALALAIMSQYLNLSVYESKGEYFGPIRVRTLPTPTLLDFKIDDKLKTEIEAAKQTFRQTCDGIEFVHNLFKDYGRSLSAKHRLHPEAYVQIAVQLTYMRMHGKPAPAYCTATTRRYYKGRTETCRSCTPEAVEFAKAVIDGNKTNSDLFELLVKATQKFQQSQGCDRHFLGLYITSLDNGVELPEFFTDPSFMETGGNGTYLLSTSCAGYWRSCGGVPPMREDGYSIFYGIENNQYSFSVCAFKSCPETSAQLFYQNLRQSLHEMRNILDSQKSDSKALQHNL</sequence>
<evidence type="ECO:0000256" key="4">
    <source>
        <dbReference type="PIRSR" id="PIRSR600542-1"/>
    </source>
</evidence>
<dbReference type="GO" id="GO:0005777">
    <property type="term" value="C:peroxisome"/>
    <property type="evidence" value="ECO:0007669"/>
    <property type="project" value="TreeGrafter"/>
</dbReference>